<dbReference type="VEuPathDB" id="TrichDB:TRFO_18826"/>
<protein>
    <submittedName>
        <fullName evidence="3">HEAT repeat family protein</fullName>
    </submittedName>
</protein>
<evidence type="ECO:0000313" key="4">
    <source>
        <dbReference type="Proteomes" id="UP000179807"/>
    </source>
</evidence>
<feature type="repeat" description="HEAT" evidence="2">
    <location>
        <begin position="325"/>
        <end position="363"/>
    </location>
</feature>
<dbReference type="Proteomes" id="UP000179807">
    <property type="component" value="Unassembled WGS sequence"/>
</dbReference>
<dbReference type="GeneID" id="94835113"/>
<dbReference type="InterPro" id="IPR051023">
    <property type="entry name" value="PP2A_Regulatory_Subunit_A"/>
</dbReference>
<evidence type="ECO:0000313" key="3">
    <source>
        <dbReference type="EMBL" id="OHT11584.1"/>
    </source>
</evidence>
<keyword evidence="1" id="KW-0677">Repeat</keyword>
<comment type="caution">
    <text evidence="3">The sequence shown here is derived from an EMBL/GenBank/DDBJ whole genome shotgun (WGS) entry which is preliminary data.</text>
</comment>
<evidence type="ECO:0000256" key="2">
    <source>
        <dbReference type="PROSITE-ProRule" id="PRU00103"/>
    </source>
</evidence>
<dbReference type="InterPro" id="IPR011989">
    <property type="entry name" value="ARM-like"/>
</dbReference>
<gene>
    <name evidence="3" type="ORF">TRFO_18826</name>
</gene>
<dbReference type="GO" id="GO:0005634">
    <property type="term" value="C:nucleus"/>
    <property type="evidence" value="ECO:0007669"/>
    <property type="project" value="TreeGrafter"/>
</dbReference>
<dbReference type="RefSeq" id="XP_068364720.1">
    <property type="nucleotide sequence ID" value="XM_068500409.1"/>
</dbReference>
<dbReference type="OrthoDB" id="340346at2759"/>
<proteinExistence type="predicted"/>
<dbReference type="GO" id="GO:0000159">
    <property type="term" value="C:protein phosphatase type 2A complex"/>
    <property type="evidence" value="ECO:0007669"/>
    <property type="project" value="TreeGrafter"/>
</dbReference>
<dbReference type="AlphaFoldDB" id="A0A1J4KKX2"/>
<sequence>MNPAKVIDPKEILNLFTEDIKTNSIHERLFTAGNMWLVAAALGPEKTRGDLIPFLMKENHFEGEIKAIIAEQLGDFVKYVGGPQHASVLINPLRNLIDSEEIFVREKAIDSLASVCSCIPGSSRDTTITNLISTLFQAPFTTSRIAGCSLLPKLYEMVTDQNKAKLRRGFITCTKDDTPIVRRAALHAIPALCNVLKQTVILGEIIRQALAERLNDDDESIRVMIPECLPAVAAKIPNAERYSVLVPLARSLAKDSSWWVRANMAKTLSVLVPYFAADLIGSDIGSIILFLLRDFDPEVKTAACGCCKQIVDVLVKVPTFFNDSVLPEIISLSEDKFKQVREEVAADILVFARITGDALAREKLFPILCNLIYDHERDVVIAALKSLRANFTSIDSYAITHAVLPKLIEIATKEDFRVKIEIIHLLDLFLPYVTPEAIPKQIIPLIRQWMKDSFFAVREEICKSLPSIITVINNPEVTDMILEVLVSLIYDPTFSIRQAALLAAFYMADVLTPEENSKKILPSVLLMASDRIPNVKILCAKVLQKLKTCVNEKGISQINLCFKLLKKDTDSDVIYFASL</sequence>
<name>A0A1J4KKX2_9EUKA</name>
<dbReference type="Gene3D" id="1.25.10.10">
    <property type="entry name" value="Leucine-rich Repeat Variant"/>
    <property type="match status" value="1"/>
</dbReference>
<dbReference type="EMBL" id="MLAK01000583">
    <property type="protein sequence ID" value="OHT11584.1"/>
    <property type="molecule type" value="Genomic_DNA"/>
</dbReference>
<dbReference type="GO" id="GO:0005829">
    <property type="term" value="C:cytosol"/>
    <property type="evidence" value="ECO:0007669"/>
    <property type="project" value="TreeGrafter"/>
</dbReference>
<feature type="repeat" description="HEAT" evidence="2">
    <location>
        <begin position="245"/>
        <end position="283"/>
    </location>
</feature>
<organism evidence="3 4">
    <name type="scientific">Tritrichomonas foetus</name>
    <dbReference type="NCBI Taxonomy" id="1144522"/>
    <lineage>
        <taxon>Eukaryota</taxon>
        <taxon>Metamonada</taxon>
        <taxon>Parabasalia</taxon>
        <taxon>Tritrichomonadida</taxon>
        <taxon>Tritrichomonadidae</taxon>
        <taxon>Tritrichomonas</taxon>
    </lineage>
</organism>
<dbReference type="PANTHER" id="PTHR10648:SF4">
    <property type="entry name" value="PROTEIN PHOSPHATASE 2 (FORMERLY 2A), REGULATORY SUBUNIT A, BETA ISOFORM-RELATED"/>
    <property type="match status" value="1"/>
</dbReference>
<evidence type="ECO:0000256" key="1">
    <source>
        <dbReference type="ARBA" id="ARBA00022737"/>
    </source>
</evidence>
<reference evidence="3" key="1">
    <citation type="submission" date="2016-10" db="EMBL/GenBank/DDBJ databases">
        <authorList>
            <person name="Benchimol M."/>
            <person name="Almeida L.G."/>
            <person name="Vasconcelos A.T."/>
            <person name="Perreira-Neves A."/>
            <person name="Rosa I.A."/>
            <person name="Tasca T."/>
            <person name="Bogo M.R."/>
            <person name="de Souza W."/>
        </authorList>
    </citation>
    <scope>NUCLEOTIDE SEQUENCE [LARGE SCALE GENOMIC DNA]</scope>
    <source>
        <strain evidence="3">K</strain>
    </source>
</reference>
<dbReference type="InterPro" id="IPR021133">
    <property type="entry name" value="HEAT_type_2"/>
</dbReference>
<dbReference type="SUPFAM" id="SSF48371">
    <property type="entry name" value="ARM repeat"/>
    <property type="match status" value="1"/>
</dbReference>
<dbReference type="PANTHER" id="PTHR10648">
    <property type="entry name" value="SERINE/THREONINE-PROTEIN PHOSPHATASE PP2A 65 KDA REGULATORY SUBUNIT"/>
    <property type="match status" value="1"/>
</dbReference>
<keyword evidence="4" id="KW-1185">Reference proteome</keyword>
<dbReference type="PROSITE" id="PS50077">
    <property type="entry name" value="HEAT_REPEAT"/>
    <property type="match status" value="3"/>
</dbReference>
<feature type="repeat" description="HEAT" evidence="2">
    <location>
        <begin position="442"/>
        <end position="480"/>
    </location>
</feature>
<dbReference type="InterPro" id="IPR016024">
    <property type="entry name" value="ARM-type_fold"/>
</dbReference>
<dbReference type="GO" id="GO:0019888">
    <property type="term" value="F:protein phosphatase regulator activity"/>
    <property type="evidence" value="ECO:0007669"/>
    <property type="project" value="TreeGrafter"/>
</dbReference>
<accession>A0A1J4KKX2</accession>